<dbReference type="AlphaFoldDB" id="A0A0N0RQE9"/>
<dbReference type="PATRIC" id="fig|1202724.3.peg.575"/>
<keyword evidence="1" id="KW-1133">Transmembrane helix</keyword>
<gene>
    <name evidence="2" type="ORF">AM493_02800</name>
</gene>
<comment type="caution">
    <text evidence="2">The sequence shown here is derived from an EMBL/GenBank/DDBJ whole genome shotgun (WGS) entry which is preliminary data.</text>
</comment>
<reference evidence="2 3" key="1">
    <citation type="submission" date="2015-08" db="EMBL/GenBank/DDBJ databases">
        <title>Whole genome sequence of Flavobacterium akiainvivens IK-1T, from decaying Wikstroemia oahuensis, an endemic Hawaiian shrub.</title>
        <authorList>
            <person name="Wan X."/>
            <person name="Hou S."/>
            <person name="Saito J."/>
            <person name="Donachie S."/>
        </authorList>
    </citation>
    <scope>NUCLEOTIDE SEQUENCE [LARGE SCALE GENOMIC DNA]</scope>
    <source>
        <strain evidence="2 3">IK-1</strain>
    </source>
</reference>
<dbReference type="SUPFAM" id="SSF55961">
    <property type="entry name" value="Bet v1-like"/>
    <property type="match status" value="1"/>
</dbReference>
<sequence>MIAQKHRLPALGILLGIVYGILTRLFMDSNIASITFMVAVPVVVGLIPLFFIHNEQQKSYKSLIFIPWLTILGFFLSLYLLGIEDLICFLILLVPFIVLGTLGAFIYRFVSIHKEKKKGRLLVIGIVPFLLLPLEQVFIAPSQSYTVTSTIIVNALPEEIWHNIVEVPTITNAEYTPGVFNHLGIPRPVNATVTKKAIGGIRTGTFSGGLQFTEKIIDYTQNKRLEVSIAIGHVPKSKKVFEQHVLKGNYFTFENATYTLTPMANGTVKLSLSAGYSLTTNVNFYGKWWADMMIKDFQDRLLEVIAARCETP</sequence>
<proteinExistence type="predicted"/>
<dbReference type="STRING" id="1202724.AM493_02800"/>
<feature type="transmembrane region" description="Helical" evidence="1">
    <location>
        <begin position="63"/>
        <end position="83"/>
    </location>
</feature>
<dbReference type="RefSeq" id="WP_054406142.1">
    <property type="nucleotide sequence ID" value="NZ_FOYA01000006.1"/>
</dbReference>
<accession>A0A0N0RQE9</accession>
<feature type="transmembrane region" description="Helical" evidence="1">
    <location>
        <begin position="31"/>
        <end position="51"/>
    </location>
</feature>
<dbReference type="OrthoDB" id="118637at2"/>
<keyword evidence="1" id="KW-0472">Membrane</keyword>
<feature type="transmembrane region" description="Helical" evidence="1">
    <location>
        <begin position="7"/>
        <end position="25"/>
    </location>
</feature>
<feature type="transmembrane region" description="Helical" evidence="1">
    <location>
        <begin position="121"/>
        <end position="139"/>
    </location>
</feature>
<evidence type="ECO:0000313" key="2">
    <source>
        <dbReference type="EMBL" id="KOS05080.1"/>
    </source>
</evidence>
<dbReference type="EMBL" id="LIYD01000005">
    <property type="protein sequence ID" value="KOS05080.1"/>
    <property type="molecule type" value="Genomic_DNA"/>
</dbReference>
<keyword evidence="1" id="KW-0812">Transmembrane</keyword>
<dbReference type="Proteomes" id="UP000037755">
    <property type="component" value="Unassembled WGS sequence"/>
</dbReference>
<evidence type="ECO:0000313" key="3">
    <source>
        <dbReference type="Proteomes" id="UP000037755"/>
    </source>
</evidence>
<name>A0A0N0RQE9_9FLAO</name>
<organism evidence="2 3">
    <name type="scientific">Flavobacterium akiainvivens</name>
    <dbReference type="NCBI Taxonomy" id="1202724"/>
    <lineage>
        <taxon>Bacteria</taxon>
        <taxon>Pseudomonadati</taxon>
        <taxon>Bacteroidota</taxon>
        <taxon>Flavobacteriia</taxon>
        <taxon>Flavobacteriales</taxon>
        <taxon>Flavobacteriaceae</taxon>
        <taxon>Flavobacterium</taxon>
    </lineage>
</organism>
<evidence type="ECO:0000256" key="1">
    <source>
        <dbReference type="SAM" id="Phobius"/>
    </source>
</evidence>
<protein>
    <recommendedName>
        <fullName evidence="4">Polyketide cyclase</fullName>
    </recommendedName>
</protein>
<evidence type="ECO:0008006" key="4">
    <source>
        <dbReference type="Google" id="ProtNLM"/>
    </source>
</evidence>
<feature type="transmembrane region" description="Helical" evidence="1">
    <location>
        <begin position="89"/>
        <end position="109"/>
    </location>
</feature>
<keyword evidence="3" id="KW-1185">Reference proteome</keyword>